<dbReference type="Proteomes" id="UP000226431">
    <property type="component" value="Unassembled WGS sequence"/>
</dbReference>
<accession>A0A2C5YR99</accession>
<keyword evidence="2 4" id="KW-0378">Hydrolase</keyword>
<dbReference type="STRING" id="2004952.A0A2C5YR99"/>
<keyword evidence="7" id="KW-1185">Reference proteome</keyword>
<keyword evidence="5" id="KW-0812">Transmembrane</keyword>
<gene>
    <name evidence="6" type="ORF">CDD80_6737</name>
</gene>
<dbReference type="SUPFAM" id="SSF48208">
    <property type="entry name" value="Six-hairpin glycosidases"/>
    <property type="match status" value="1"/>
</dbReference>
<dbReference type="AlphaFoldDB" id="A0A2C5YR99"/>
<keyword evidence="5" id="KW-0472">Membrane</keyword>
<keyword evidence="5" id="KW-1133">Transmembrane helix</keyword>
<dbReference type="PRINTS" id="PR00744">
    <property type="entry name" value="GLHYDRLASE37"/>
</dbReference>
<dbReference type="InterPro" id="IPR018232">
    <property type="entry name" value="Glyco_hydro_37_CS"/>
</dbReference>
<evidence type="ECO:0000313" key="7">
    <source>
        <dbReference type="Proteomes" id="UP000226431"/>
    </source>
</evidence>
<dbReference type="PANTHER" id="PTHR23403">
    <property type="entry name" value="TREHALASE"/>
    <property type="match status" value="1"/>
</dbReference>
<sequence length="647" mass="72164">MDVEPSLWRVPHIAGGRLMLTMAPFGLVIIGLATAASATFFNGSVVAPCDSLIYCYGEMLEAIQLARPFADSKTFVDMPAKKPLDEIQAAFRQLPKPVRNDSALQDFLSVNFGDANGDLVPVPPDTLPTDAVFLSRVTDGVVREFVEKVIAIWPELTRVVNNKSEAAEDSLVPVSRPFVVAGGRFRESYYWDSYWILEGLLRTRGAFTAIARDMIDNFLDLIDQFGFIPNGARIYYLDRSQPPMLTQMVRLYLDFEPDDEDLIRRALPLLVREYDFWQNNRSVEIRRGQDTLHLNRYAVANNQPRPESYRQDFETVNGSDFDEARRNALYGDLAGAAESGWDFSSRWGARAGDEFPLRSLDTASIVPVCLNSILYANERALANFSRRLGDEDGARDWDRRADDRSDAMHALLWNETHFSYFDYNLTSASQSILVPADADADDIDTDGAPPGQQVIFHAAQLYPWWTGAAPHVLRQPEAVLRAYARVSRYLDLLPGGIAATNYQTGQQWDQPNVWPPLMHIMTQGLLNSAAGREHATCNKTSSSSSRKVRDLALRLGQRYVDSTFCTWLATGGSTAETPKREGLREEDRGIMFEKYADNSTNSAGGGGEYEVVKGFGWSNGVLIWAADVFGRELVRPDCGEGEGRGKG</sequence>
<dbReference type="GO" id="GO:0004555">
    <property type="term" value="F:alpha,alpha-trehalase activity"/>
    <property type="evidence" value="ECO:0007669"/>
    <property type="project" value="UniProtKB-EC"/>
</dbReference>
<evidence type="ECO:0000256" key="2">
    <source>
        <dbReference type="ARBA" id="ARBA00022801"/>
    </source>
</evidence>
<dbReference type="Pfam" id="PF01204">
    <property type="entry name" value="Trehalase"/>
    <property type="match status" value="2"/>
</dbReference>
<comment type="caution">
    <text evidence="6">The sequence shown here is derived from an EMBL/GenBank/DDBJ whole genome shotgun (WGS) entry which is preliminary data.</text>
</comment>
<name>A0A2C5YR99_9HYPO</name>
<dbReference type="Gene3D" id="1.50.10.10">
    <property type="match status" value="1"/>
</dbReference>
<dbReference type="EC" id="3.2.1.28" evidence="4"/>
<dbReference type="InterPro" id="IPR008928">
    <property type="entry name" value="6-hairpin_glycosidase_sf"/>
</dbReference>
<reference evidence="6 7" key="1">
    <citation type="submission" date="2017-06" db="EMBL/GenBank/DDBJ databases">
        <title>Ant-infecting Ophiocordyceps genomes reveal a high diversity of potential behavioral manipulation genes and a possible major role for enterotoxins.</title>
        <authorList>
            <person name="De Bekker C."/>
            <person name="Evans H.C."/>
            <person name="Brachmann A."/>
            <person name="Hughes D.P."/>
        </authorList>
    </citation>
    <scope>NUCLEOTIDE SEQUENCE [LARGE SCALE GENOMIC DNA]</scope>
    <source>
        <strain evidence="6 7">Map16</strain>
    </source>
</reference>
<dbReference type="InterPro" id="IPR001661">
    <property type="entry name" value="Glyco_hydro_37"/>
</dbReference>
<feature type="transmembrane region" description="Helical" evidence="5">
    <location>
        <begin position="18"/>
        <end position="41"/>
    </location>
</feature>
<dbReference type="InterPro" id="IPR012341">
    <property type="entry name" value="6hp_glycosidase-like_sf"/>
</dbReference>
<evidence type="ECO:0000313" key="6">
    <source>
        <dbReference type="EMBL" id="PHH69441.1"/>
    </source>
</evidence>
<dbReference type="GO" id="GO:0005993">
    <property type="term" value="P:trehalose catabolic process"/>
    <property type="evidence" value="ECO:0007669"/>
    <property type="project" value="TreeGrafter"/>
</dbReference>
<dbReference type="PROSITE" id="PS00928">
    <property type="entry name" value="TREHALASE_2"/>
    <property type="match status" value="1"/>
</dbReference>
<dbReference type="PANTHER" id="PTHR23403:SF1">
    <property type="entry name" value="TREHALASE"/>
    <property type="match status" value="1"/>
</dbReference>
<comment type="similarity">
    <text evidence="1 4">Belongs to the glycosyl hydrolase 37 family.</text>
</comment>
<evidence type="ECO:0000256" key="4">
    <source>
        <dbReference type="RuleBase" id="RU361180"/>
    </source>
</evidence>
<dbReference type="EMBL" id="NJES01000765">
    <property type="protein sequence ID" value="PHH69441.1"/>
    <property type="molecule type" value="Genomic_DNA"/>
</dbReference>
<evidence type="ECO:0000256" key="5">
    <source>
        <dbReference type="SAM" id="Phobius"/>
    </source>
</evidence>
<keyword evidence="3 4" id="KW-0326">Glycosidase</keyword>
<comment type="catalytic activity">
    <reaction evidence="4">
        <text>alpha,alpha-trehalose + H2O = alpha-D-glucose + beta-D-glucose</text>
        <dbReference type="Rhea" id="RHEA:32675"/>
        <dbReference type="ChEBI" id="CHEBI:15377"/>
        <dbReference type="ChEBI" id="CHEBI:15903"/>
        <dbReference type="ChEBI" id="CHEBI:16551"/>
        <dbReference type="ChEBI" id="CHEBI:17925"/>
        <dbReference type="EC" id="3.2.1.28"/>
    </reaction>
</comment>
<dbReference type="OrthoDB" id="4911125at2759"/>
<evidence type="ECO:0000256" key="1">
    <source>
        <dbReference type="ARBA" id="ARBA00005615"/>
    </source>
</evidence>
<evidence type="ECO:0000256" key="3">
    <source>
        <dbReference type="ARBA" id="ARBA00023295"/>
    </source>
</evidence>
<protein>
    <recommendedName>
        <fullName evidence="4">Trehalase</fullName>
        <ecNumber evidence="4">3.2.1.28</ecNumber>
    </recommendedName>
    <alternativeName>
        <fullName evidence="4">Alpha-trehalose glucohydrolase</fullName>
    </alternativeName>
</protein>
<organism evidence="6 7">
    <name type="scientific">Ophiocordyceps camponoti-rufipedis</name>
    <dbReference type="NCBI Taxonomy" id="2004952"/>
    <lineage>
        <taxon>Eukaryota</taxon>
        <taxon>Fungi</taxon>
        <taxon>Dikarya</taxon>
        <taxon>Ascomycota</taxon>
        <taxon>Pezizomycotina</taxon>
        <taxon>Sordariomycetes</taxon>
        <taxon>Hypocreomycetidae</taxon>
        <taxon>Hypocreales</taxon>
        <taxon>Ophiocordycipitaceae</taxon>
        <taxon>Ophiocordyceps</taxon>
    </lineage>
</organism>
<proteinExistence type="inferred from homology"/>